<dbReference type="OrthoDB" id="10319260at2759"/>
<organism evidence="1 2">
    <name type="scientific">Trichinella murrelli</name>
    <dbReference type="NCBI Taxonomy" id="144512"/>
    <lineage>
        <taxon>Eukaryota</taxon>
        <taxon>Metazoa</taxon>
        <taxon>Ecdysozoa</taxon>
        <taxon>Nematoda</taxon>
        <taxon>Enoplea</taxon>
        <taxon>Dorylaimia</taxon>
        <taxon>Trichinellida</taxon>
        <taxon>Trichinellidae</taxon>
        <taxon>Trichinella</taxon>
    </lineage>
</organism>
<gene>
    <name evidence="1" type="ORF">T05_11571</name>
</gene>
<evidence type="ECO:0000313" key="1">
    <source>
        <dbReference type="EMBL" id="KRX36996.1"/>
    </source>
</evidence>
<evidence type="ECO:0000313" key="2">
    <source>
        <dbReference type="Proteomes" id="UP000055048"/>
    </source>
</evidence>
<accession>A0A0V0TDD5</accession>
<dbReference type="AlphaFoldDB" id="A0A0V0TDD5"/>
<comment type="caution">
    <text evidence="1">The sequence shown here is derived from an EMBL/GenBank/DDBJ whole genome shotgun (WGS) entry which is preliminary data.</text>
</comment>
<dbReference type="EMBL" id="JYDJ01000332">
    <property type="protein sequence ID" value="KRX36996.1"/>
    <property type="molecule type" value="Genomic_DNA"/>
</dbReference>
<reference evidence="1 2" key="1">
    <citation type="submission" date="2015-01" db="EMBL/GenBank/DDBJ databases">
        <title>Evolution of Trichinella species and genotypes.</title>
        <authorList>
            <person name="Korhonen P.K."/>
            <person name="Edoardo P."/>
            <person name="Giuseppe L.R."/>
            <person name="Gasser R.B."/>
        </authorList>
    </citation>
    <scope>NUCLEOTIDE SEQUENCE [LARGE SCALE GENOMIC DNA]</scope>
    <source>
        <strain evidence="1">ISS417</strain>
    </source>
</reference>
<dbReference type="Proteomes" id="UP000055048">
    <property type="component" value="Unassembled WGS sequence"/>
</dbReference>
<sequence length="122" mass="14042">MLKTSVELCEKLNTCLKLCDFHMAYSHYSIVIMTLLAISREPESVCNEALYRLFLPLFNILIVHTDGIQCLLGICGFSRWVNPIKHKLKYDEYEKKSEKNSTVKLTPVLASKRVNEVDCKKS</sequence>
<protein>
    <submittedName>
        <fullName evidence="1">Uncharacterized protein</fullName>
    </submittedName>
</protein>
<keyword evidence="2" id="KW-1185">Reference proteome</keyword>
<proteinExistence type="predicted"/>
<name>A0A0V0TDD5_9BILA</name>